<sequence>MEGNVGPEAHASDPDLLWRHITERRRQLGMTEKELAKQARMSPRYLRQLAAVGTDFDPGGLYRVAAALGVTSQQLLAGRADAPPGQADRAPRPVLVRLTSKECWDRLGPRGVGRVVLPADPAPVAFPVNYAVDAGTVVYRTSPHGDAAPRDGTAVSFEVDQVDDSTALGWSVLLTGHAERVEDSPEARRLDETRPADPWAGGDRPLWVRVIPAAVSGRRIGQM</sequence>
<accession>A0A7U3UN71</accession>
<dbReference type="RefSeq" id="WP_202232120.1">
    <property type="nucleotide sequence ID" value="NZ_AP018365.1"/>
</dbReference>
<keyword evidence="2" id="KW-0238">DNA-binding</keyword>
<dbReference type="Proteomes" id="UP000595703">
    <property type="component" value="Chromosome"/>
</dbReference>
<dbReference type="InterPro" id="IPR010982">
    <property type="entry name" value="Lambda_DNA-bd_dom_sf"/>
</dbReference>
<dbReference type="Pfam" id="PF01381">
    <property type="entry name" value="HTH_3"/>
    <property type="match status" value="1"/>
</dbReference>
<reference evidence="2 3" key="2">
    <citation type="journal article" date="2011" name="J. Antibiot.">
        <title>Furaquinocins I and J: novel polyketide isoprenoid hybrid compounds from Streptomyces reveromyceticus SN-593.</title>
        <authorList>
            <person name="Panthee S."/>
            <person name="Takahashi S."/>
            <person name="Takagi H."/>
            <person name="Nogawa T."/>
            <person name="Oowada E."/>
            <person name="Uramoto M."/>
            <person name="Osada H."/>
        </authorList>
    </citation>
    <scope>NUCLEOTIDE SEQUENCE [LARGE SCALE GENOMIC DNA]</scope>
    <source>
        <strain evidence="2 3">SN-593</strain>
    </source>
</reference>
<evidence type="ECO:0000259" key="1">
    <source>
        <dbReference type="SMART" id="SM00530"/>
    </source>
</evidence>
<dbReference type="Gene3D" id="1.10.260.40">
    <property type="entry name" value="lambda repressor-like DNA-binding domains"/>
    <property type="match status" value="1"/>
</dbReference>
<dbReference type="InterPro" id="IPR001387">
    <property type="entry name" value="Cro/C1-type_HTH"/>
</dbReference>
<protein>
    <submittedName>
        <fullName evidence="2">Putative DNA-binding protein</fullName>
    </submittedName>
</protein>
<feature type="domain" description="HTH cro/C1-type" evidence="1">
    <location>
        <begin position="20"/>
        <end position="75"/>
    </location>
</feature>
<dbReference type="InterPro" id="IPR024747">
    <property type="entry name" value="Pyridox_Oxase-rel"/>
</dbReference>
<dbReference type="KEGG" id="arev:RVR_533"/>
<proteinExistence type="predicted"/>
<reference evidence="2 3" key="4">
    <citation type="journal article" date="2020" name="Sci. Rep.">
        <title>beta-carboline chemical signals induce reveromycin production through a LuxR family regulator in Streptomyces sp. SN-593.</title>
        <authorList>
            <person name="Panthee S."/>
            <person name="Kito N."/>
            <person name="Hayashi T."/>
            <person name="Shimizu T."/>
            <person name="Ishikawa J."/>
            <person name="Hamamoto H."/>
            <person name="Osada H."/>
            <person name="Takahashi S."/>
        </authorList>
    </citation>
    <scope>NUCLEOTIDE SEQUENCE [LARGE SCALE GENOMIC DNA]</scope>
    <source>
        <strain evidence="2 3">SN-593</strain>
    </source>
</reference>
<name>A0A7U3UN71_9ACTN</name>
<dbReference type="SUPFAM" id="SSF47413">
    <property type="entry name" value="lambda repressor-like DNA-binding domains"/>
    <property type="match status" value="1"/>
</dbReference>
<dbReference type="CDD" id="cd00093">
    <property type="entry name" value="HTH_XRE"/>
    <property type="match status" value="1"/>
</dbReference>
<dbReference type="EMBL" id="AP018365">
    <property type="protein sequence ID" value="BBA95611.1"/>
    <property type="molecule type" value="Genomic_DNA"/>
</dbReference>
<organism evidence="2 3">
    <name type="scientific">Actinacidiphila reveromycinica</name>
    <dbReference type="NCBI Taxonomy" id="659352"/>
    <lineage>
        <taxon>Bacteria</taxon>
        <taxon>Bacillati</taxon>
        <taxon>Actinomycetota</taxon>
        <taxon>Actinomycetes</taxon>
        <taxon>Kitasatosporales</taxon>
        <taxon>Streptomycetaceae</taxon>
        <taxon>Actinacidiphila</taxon>
    </lineage>
</organism>
<evidence type="ECO:0000313" key="3">
    <source>
        <dbReference type="Proteomes" id="UP000595703"/>
    </source>
</evidence>
<dbReference type="SMART" id="SM00530">
    <property type="entry name" value="HTH_XRE"/>
    <property type="match status" value="1"/>
</dbReference>
<keyword evidence="3" id="KW-1185">Reference proteome</keyword>
<gene>
    <name evidence="2" type="ORF">RVR_533</name>
</gene>
<dbReference type="SUPFAM" id="SSF50475">
    <property type="entry name" value="FMN-binding split barrel"/>
    <property type="match status" value="1"/>
</dbReference>
<reference evidence="2 3" key="3">
    <citation type="journal article" date="2011" name="Nat. Chem. Biol.">
        <title>Reveromycin A biosynthesis uses RevG and RevJ for stereospecific spiroacetal formation.</title>
        <authorList>
            <person name="Takahashi S."/>
            <person name="Toyoda A."/>
            <person name="Sekiyama Y."/>
            <person name="Takagi H."/>
            <person name="Nogawa T."/>
            <person name="Uramoto M."/>
            <person name="Suzuki R."/>
            <person name="Koshino H."/>
            <person name="Kumano T."/>
            <person name="Panthee S."/>
            <person name="Dairi T."/>
            <person name="Ishikawa J."/>
            <person name="Ikeda H."/>
            <person name="Sakaki Y."/>
            <person name="Osada H."/>
        </authorList>
    </citation>
    <scope>NUCLEOTIDE SEQUENCE [LARGE SCALE GENOMIC DNA]</scope>
    <source>
        <strain evidence="2 3">SN-593</strain>
    </source>
</reference>
<evidence type="ECO:0000313" key="2">
    <source>
        <dbReference type="EMBL" id="BBA95611.1"/>
    </source>
</evidence>
<dbReference type="InterPro" id="IPR012349">
    <property type="entry name" value="Split_barrel_FMN-bd"/>
</dbReference>
<dbReference type="GO" id="GO:0003677">
    <property type="term" value="F:DNA binding"/>
    <property type="evidence" value="ECO:0007669"/>
    <property type="project" value="UniProtKB-KW"/>
</dbReference>
<reference evidence="2 3" key="1">
    <citation type="journal article" date="2010" name="J. Bacteriol.">
        <title>Biochemical characterization of a novel indole prenyltransferase from Streptomyces sp. SN-593.</title>
        <authorList>
            <person name="Takahashi S."/>
            <person name="Takagi H."/>
            <person name="Toyoda A."/>
            <person name="Uramoto M."/>
            <person name="Nogawa T."/>
            <person name="Ueki M."/>
            <person name="Sakaki Y."/>
            <person name="Osada H."/>
        </authorList>
    </citation>
    <scope>NUCLEOTIDE SEQUENCE [LARGE SCALE GENOMIC DNA]</scope>
    <source>
        <strain evidence="2 3">SN-593</strain>
    </source>
</reference>
<dbReference type="AlphaFoldDB" id="A0A7U3UN71"/>
<dbReference type="Pfam" id="PF12900">
    <property type="entry name" value="Pyridox_ox_2"/>
    <property type="match status" value="1"/>
</dbReference>
<dbReference type="Gene3D" id="2.30.110.10">
    <property type="entry name" value="Electron Transport, Fmn-binding Protein, Chain A"/>
    <property type="match status" value="1"/>
</dbReference>